<evidence type="ECO:0000313" key="1">
    <source>
        <dbReference type="EMBL" id="KRX26391.1"/>
    </source>
</evidence>
<dbReference type="OrthoDB" id="10565607at2759"/>
<dbReference type="EMBL" id="JYDL01000007">
    <property type="protein sequence ID" value="KRX26391.1"/>
    <property type="molecule type" value="Genomic_DNA"/>
</dbReference>
<reference evidence="1 2" key="1">
    <citation type="submission" date="2015-01" db="EMBL/GenBank/DDBJ databases">
        <title>Evolution of Trichinella species and genotypes.</title>
        <authorList>
            <person name="Korhonen P.K."/>
            <person name="Edoardo P."/>
            <person name="Giuseppe L.R."/>
            <person name="Gasser R.B."/>
        </authorList>
    </citation>
    <scope>NUCLEOTIDE SEQUENCE [LARGE SCALE GENOMIC DNA]</scope>
    <source>
        <strain evidence="1">ISS37</strain>
    </source>
</reference>
<sequence length="79" mass="9227">MSNNFFTDRQAECIILVTRRSRVGEKLNQTMRKKLQTDYESVCGFQSAGYSVCQMSTFLNFTSLERIDKQVDLPIRMHL</sequence>
<organism evidence="1 2">
    <name type="scientific">Trichinella nelsoni</name>
    <dbReference type="NCBI Taxonomy" id="6336"/>
    <lineage>
        <taxon>Eukaryota</taxon>
        <taxon>Metazoa</taxon>
        <taxon>Ecdysozoa</taxon>
        <taxon>Nematoda</taxon>
        <taxon>Enoplea</taxon>
        <taxon>Dorylaimia</taxon>
        <taxon>Trichinellida</taxon>
        <taxon>Trichinellidae</taxon>
        <taxon>Trichinella</taxon>
    </lineage>
</organism>
<comment type="caution">
    <text evidence="1">The sequence shown here is derived from an EMBL/GenBank/DDBJ whole genome shotgun (WGS) entry which is preliminary data.</text>
</comment>
<keyword evidence="2" id="KW-1185">Reference proteome</keyword>
<dbReference type="Proteomes" id="UP000054630">
    <property type="component" value="Unassembled WGS sequence"/>
</dbReference>
<name>A0A0V0SII2_9BILA</name>
<dbReference type="AlphaFoldDB" id="A0A0V0SII2"/>
<gene>
    <name evidence="1" type="ORF">T07_10464</name>
</gene>
<proteinExistence type="predicted"/>
<evidence type="ECO:0000313" key="2">
    <source>
        <dbReference type="Proteomes" id="UP000054630"/>
    </source>
</evidence>
<protein>
    <submittedName>
        <fullName evidence="1">Uncharacterized protein</fullName>
    </submittedName>
</protein>
<accession>A0A0V0SII2</accession>